<feature type="DNA-binding region" description="H-T-H motif" evidence="2">
    <location>
        <begin position="36"/>
        <end position="55"/>
    </location>
</feature>
<dbReference type="PANTHER" id="PTHR30328:SF54">
    <property type="entry name" value="HTH-TYPE TRANSCRIPTIONAL REPRESSOR SCO4008"/>
    <property type="match status" value="1"/>
</dbReference>
<dbReference type="SUPFAM" id="SSF48498">
    <property type="entry name" value="Tetracyclin repressor-like, C-terminal domain"/>
    <property type="match status" value="1"/>
</dbReference>
<dbReference type="Pfam" id="PF00440">
    <property type="entry name" value="TetR_N"/>
    <property type="match status" value="1"/>
</dbReference>
<organism evidence="4 5">
    <name type="scientific">Bacterioplanoides pacificum</name>
    <dbReference type="NCBI Taxonomy" id="1171596"/>
    <lineage>
        <taxon>Bacteria</taxon>
        <taxon>Pseudomonadati</taxon>
        <taxon>Pseudomonadota</taxon>
        <taxon>Gammaproteobacteria</taxon>
        <taxon>Oceanospirillales</taxon>
        <taxon>Oceanospirillaceae</taxon>
        <taxon>Bacterioplanoides</taxon>
    </lineage>
</organism>
<evidence type="ECO:0000313" key="5">
    <source>
        <dbReference type="Proteomes" id="UP001595722"/>
    </source>
</evidence>
<protein>
    <submittedName>
        <fullName evidence="4">TetR/AcrR family transcriptional regulator</fullName>
    </submittedName>
</protein>
<dbReference type="Proteomes" id="UP001595722">
    <property type="component" value="Unassembled WGS sequence"/>
</dbReference>
<dbReference type="RefSeq" id="WP_376864091.1">
    <property type="nucleotide sequence ID" value="NZ_JBHRYB010000001.1"/>
</dbReference>
<feature type="domain" description="HTH tetR-type" evidence="3">
    <location>
        <begin position="13"/>
        <end position="73"/>
    </location>
</feature>
<dbReference type="Gene3D" id="1.10.357.10">
    <property type="entry name" value="Tetracycline Repressor, domain 2"/>
    <property type="match status" value="1"/>
</dbReference>
<dbReference type="InterPro" id="IPR001647">
    <property type="entry name" value="HTH_TetR"/>
</dbReference>
<dbReference type="Gene3D" id="1.10.10.60">
    <property type="entry name" value="Homeodomain-like"/>
    <property type="match status" value="1"/>
</dbReference>
<reference evidence="5" key="1">
    <citation type="journal article" date="2019" name="Int. J. Syst. Evol. Microbiol.">
        <title>The Global Catalogue of Microorganisms (GCM) 10K type strain sequencing project: providing services to taxonomists for standard genome sequencing and annotation.</title>
        <authorList>
            <consortium name="The Broad Institute Genomics Platform"/>
            <consortium name="The Broad Institute Genome Sequencing Center for Infectious Disease"/>
            <person name="Wu L."/>
            <person name="Ma J."/>
        </authorList>
    </citation>
    <scope>NUCLEOTIDE SEQUENCE [LARGE SCALE GENOMIC DNA]</scope>
    <source>
        <strain evidence="5">KCTC 42424</strain>
    </source>
</reference>
<evidence type="ECO:0000256" key="1">
    <source>
        <dbReference type="ARBA" id="ARBA00023125"/>
    </source>
</evidence>
<keyword evidence="5" id="KW-1185">Reference proteome</keyword>
<accession>A0ABV7VM33</accession>
<evidence type="ECO:0000259" key="3">
    <source>
        <dbReference type="PROSITE" id="PS50977"/>
    </source>
</evidence>
<comment type="caution">
    <text evidence="4">The sequence shown here is derived from an EMBL/GenBank/DDBJ whole genome shotgun (WGS) entry which is preliminary data.</text>
</comment>
<dbReference type="InterPro" id="IPR036271">
    <property type="entry name" value="Tet_transcr_reg_TetR-rel_C_sf"/>
</dbReference>
<proteinExistence type="predicted"/>
<evidence type="ECO:0000313" key="4">
    <source>
        <dbReference type="EMBL" id="MFC3678539.1"/>
    </source>
</evidence>
<dbReference type="EMBL" id="JBHRYB010000001">
    <property type="protein sequence ID" value="MFC3678539.1"/>
    <property type="molecule type" value="Genomic_DNA"/>
</dbReference>
<sequence>MTKQKYKPGKIRERNNENILAAAEQEFVLHGFKGTSMQSIADRAGVPKANIHYYFKNKANLYRSLLESIMQVWNEVLSDITPDSDPADVLSRFIRSKMELSYTHPNASKIFAMEIIQGAPHLREYLSNNMRTWMKERTAVIQSWIDQDKIRAIDPTHLIFMIWSTTQHYADFETQILEVTNKRQYEPDDIDQITHFLIDIIFTRLGLEQPQLEPFRPQPEEETSEPASSPL</sequence>
<dbReference type="InterPro" id="IPR013573">
    <property type="entry name" value="Tscrpt_reg_YcdC_C"/>
</dbReference>
<gene>
    <name evidence="4" type="ORF">ACFOMG_00255</name>
</gene>
<name>A0ABV7VM33_9GAMM</name>
<dbReference type="Pfam" id="PF08362">
    <property type="entry name" value="TetR_C_3"/>
    <property type="match status" value="1"/>
</dbReference>
<evidence type="ECO:0000256" key="2">
    <source>
        <dbReference type="PROSITE-ProRule" id="PRU00335"/>
    </source>
</evidence>
<dbReference type="PANTHER" id="PTHR30328">
    <property type="entry name" value="TRANSCRIPTIONAL REPRESSOR"/>
    <property type="match status" value="1"/>
</dbReference>
<dbReference type="InterPro" id="IPR050109">
    <property type="entry name" value="HTH-type_TetR-like_transc_reg"/>
</dbReference>
<dbReference type="PROSITE" id="PS50977">
    <property type="entry name" value="HTH_TETR_2"/>
    <property type="match status" value="1"/>
</dbReference>
<dbReference type="InterPro" id="IPR009057">
    <property type="entry name" value="Homeodomain-like_sf"/>
</dbReference>
<dbReference type="SUPFAM" id="SSF46689">
    <property type="entry name" value="Homeodomain-like"/>
    <property type="match status" value="1"/>
</dbReference>
<dbReference type="PRINTS" id="PR00455">
    <property type="entry name" value="HTHTETR"/>
</dbReference>
<keyword evidence="1 2" id="KW-0238">DNA-binding</keyword>